<name>A0A8U0VAR6_MUSPF</name>
<evidence type="ECO:0000313" key="3">
    <source>
        <dbReference type="RefSeq" id="XP_044944081.1"/>
    </source>
</evidence>
<feature type="compositionally biased region" description="Polar residues" evidence="1">
    <location>
        <begin position="414"/>
        <end position="423"/>
    </location>
</feature>
<feature type="compositionally biased region" description="Basic residues" evidence="1">
    <location>
        <begin position="152"/>
        <end position="167"/>
    </location>
</feature>
<dbReference type="GeneID" id="123394338"/>
<dbReference type="RefSeq" id="XP_044944081.1">
    <property type="nucleotide sequence ID" value="XM_045088146.1"/>
</dbReference>
<reference evidence="3" key="1">
    <citation type="submission" date="2025-08" db="UniProtKB">
        <authorList>
            <consortium name="RefSeq"/>
        </authorList>
    </citation>
    <scope>IDENTIFICATION</scope>
    <source>
        <tissue evidence="3">Brain</tissue>
    </source>
</reference>
<keyword evidence="2" id="KW-1185">Reference proteome</keyword>
<feature type="region of interest" description="Disordered" evidence="1">
    <location>
        <begin position="391"/>
        <end position="423"/>
    </location>
</feature>
<evidence type="ECO:0000256" key="1">
    <source>
        <dbReference type="SAM" id="MobiDB-lite"/>
    </source>
</evidence>
<protein>
    <submittedName>
        <fullName evidence="3">Serine/arginine repetitive matrix protein 1-like</fullName>
    </submittedName>
</protein>
<evidence type="ECO:0000313" key="2">
    <source>
        <dbReference type="Proteomes" id="UP000000715"/>
    </source>
</evidence>
<sequence>MYPEPKPRENCFRTIDEEKPPTQWKAPAKARFWGSNPSRQVHWARPGVKQESKVEHASAVLEHLILCLWMRSKMLQFYQVLPDDVDVAVLQEPHFAKLDVEELFSSLISGESPLFFDLKPFRGAGPGPRRQGREARLPAQPARSAGRASWRAARRWRRRPAGGRGGRRGGLGARRAVTAARRGGASRLPAGEPWREAAPRRPHQCPRLQQRPRPPPRGPPRRRARAPRARDARAPRVRRPRRGAARGRERGAAGAPRRPPRPGTADPELSRAKSAASSRRRGRRSRTQPRAPLWPPAGSCGGNLSRRAAGAAPRTTKRRRPTEPGARRAPRGRPPGPRLRRGRAPCASLGFPVRSPCWYTTPTRGCPPDCPRLRQRGPRWQWAPSRETCQAGRHSSARRHFGQLCAPSGGVQPCSRSLQPGHP</sequence>
<feature type="compositionally biased region" description="Basic residues" evidence="1">
    <location>
        <begin position="235"/>
        <end position="245"/>
    </location>
</feature>
<dbReference type="AlphaFoldDB" id="A0A8U0VAR6"/>
<organism evidence="2 3">
    <name type="scientific">Mustela putorius furo</name>
    <name type="common">European domestic ferret</name>
    <name type="synonym">Mustela furo</name>
    <dbReference type="NCBI Taxonomy" id="9669"/>
    <lineage>
        <taxon>Eukaryota</taxon>
        <taxon>Metazoa</taxon>
        <taxon>Chordata</taxon>
        <taxon>Craniata</taxon>
        <taxon>Vertebrata</taxon>
        <taxon>Euteleostomi</taxon>
        <taxon>Mammalia</taxon>
        <taxon>Eutheria</taxon>
        <taxon>Laurasiatheria</taxon>
        <taxon>Carnivora</taxon>
        <taxon>Caniformia</taxon>
        <taxon>Musteloidea</taxon>
        <taxon>Mustelidae</taxon>
        <taxon>Mustelinae</taxon>
        <taxon>Mustela</taxon>
    </lineage>
</organism>
<dbReference type="OrthoDB" id="10305365at2759"/>
<gene>
    <name evidence="3" type="primary">LOC123394338</name>
</gene>
<accession>A0A8U0VAR6</accession>
<feature type="compositionally biased region" description="Low complexity" evidence="1">
    <location>
        <begin position="173"/>
        <end position="187"/>
    </location>
</feature>
<feature type="compositionally biased region" description="Low complexity" evidence="1">
    <location>
        <begin position="142"/>
        <end position="151"/>
    </location>
</feature>
<feature type="compositionally biased region" description="Basic residues" evidence="1">
    <location>
        <begin position="278"/>
        <end position="287"/>
    </location>
</feature>
<feature type="region of interest" description="Disordered" evidence="1">
    <location>
        <begin position="120"/>
        <end position="347"/>
    </location>
</feature>
<dbReference type="Proteomes" id="UP000000715">
    <property type="component" value="Unplaced"/>
</dbReference>
<proteinExistence type="predicted"/>